<keyword evidence="4" id="KW-0675">Receptor</keyword>
<feature type="domain" description="Tyrosine-protein phosphatase" evidence="1">
    <location>
        <begin position="322"/>
        <end position="539"/>
    </location>
</feature>
<comment type="caution">
    <text evidence="4">The sequence shown here is derived from an EMBL/GenBank/DDBJ whole genome shotgun (WGS) entry which is preliminary data.</text>
</comment>
<dbReference type="STRING" id="50429.A0A2B4RIM0"/>
<accession>A0A2B4RIM0</accession>
<dbReference type="PROSITE" id="PS50191">
    <property type="entry name" value="CRAL_TRIO"/>
    <property type="match status" value="1"/>
</dbReference>
<dbReference type="Pfam" id="PF00650">
    <property type="entry name" value="CRAL_TRIO"/>
    <property type="match status" value="1"/>
</dbReference>
<organism evidence="4 5">
    <name type="scientific">Stylophora pistillata</name>
    <name type="common">Smooth cauliflower coral</name>
    <dbReference type="NCBI Taxonomy" id="50429"/>
    <lineage>
        <taxon>Eukaryota</taxon>
        <taxon>Metazoa</taxon>
        <taxon>Cnidaria</taxon>
        <taxon>Anthozoa</taxon>
        <taxon>Hexacorallia</taxon>
        <taxon>Scleractinia</taxon>
        <taxon>Astrocoeniina</taxon>
        <taxon>Pocilloporidae</taxon>
        <taxon>Stylophora</taxon>
    </lineage>
</organism>
<gene>
    <name evidence="4" type="primary">Ptpn9</name>
    <name evidence="4" type="ORF">AWC38_SpisGene19062</name>
</gene>
<dbReference type="InterPro" id="IPR001251">
    <property type="entry name" value="CRAL-TRIO_dom"/>
</dbReference>
<dbReference type="InterPro" id="IPR016130">
    <property type="entry name" value="Tyr_Pase_AS"/>
</dbReference>
<proteinExistence type="predicted"/>
<dbReference type="GO" id="GO:0004725">
    <property type="term" value="F:protein tyrosine phosphatase activity"/>
    <property type="evidence" value="ECO:0007669"/>
    <property type="project" value="InterPro"/>
</dbReference>
<keyword evidence="5" id="KW-1185">Reference proteome</keyword>
<dbReference type="InterPro" id="IPR029021">
    <property type="entry name" value="Prot-tyrosine_phosphatase-like"/>
</dbReference>
<dbReference type="PRINTS" id="PR00700">
    <property type="entry name" value="PRTYPHPHTASE"/>
</dbReference>
<evidence type="ECO:0000259" key="1">
    <source>
        <dbReference type="PROSITE" id="PS50055"/>
    </source>
</evidence>
<feature type="domain" description="Tyrosine specific protein phosphatases" evidence="2">
    <location>
        <begin position="446"/>
        <end position="530"/>
    </location>
</feature>
<dbReference type="InterPro" id="IPR000242">
    <property type="entry name" value="PTP_cat"/>
</dbReference>
<dbReference type="SUPFAM" id="SSF52799">
    <property type="entry name" value="(Phosphotyrosine protein) phosphatases II"/>
    <property type="match status" value="1"/>
</dbReference>
<dbReference type="SUPFAM" id="SSF52087">
    <property type="entry name" value="CRAL/TRIO domain"/>
    <property type="match status" value="1"/>
</dbReference>
<dbReference type="PROSITE" id="PS50056">
    <property type="entry name" value="TYR_PHOSPHATASE_2"/>
    <property type="match status" value="1"/>
</dbReference>
<evidence type="ECO:0000313" key="5">
    <source>
        <dbReference type="Proteomes" id="UP000225706"/>
    </source>
</evidence>
<evidence type="ECO:0000259" key="2">
    <source>
        <dbReference type="PROSITE" id="PS50056"/>
    </source>
</evidence>
<dbReference type="PROSITE" id="PS50055">
    <property type="entry name" value="TYR_PHOSPHATASE_PTP"/>
    <property type="match status" value="1"/>
</dbReference>
<dbReference type="Gene3D" id="3.90.190.10">
    <property type="entry name" value="Protein tyrosine phosphatase superfamily"/>
    <property type="match status" value="2"/>
</dbReference>
<dbReference type="SMART" id="SM00194">
    <property type="entry name" value="PTPc"/>
    <property type="match status" value="1"/>
</dbReference>
<dbReference type="PANTHER" id="PTHR19134">
    <property type="entry name" value="RECEPTOR-TYPE TYROSINE-PROTEIN PHOSPHATASE"/>
    <property type="match status" value="1"/>
</dbReference>
<evidence type="ECO:0000259" key="3">
    <source>
        <dbReference type="PROSITE" id="PS50191"/>
    </source>
</evidence>
<feature type="domain" description="CRAL-TRIO" evidence="3">
    <location>
        <begin position="90"/>
        <end position="249"/>
    </location>
</feature>
<dbReference type="PROSITE" id="PS00383">
    <property type="entry name" value="TYR_PHOSPHATASE_1"/>
    <property type="match status" value="1"/>
</dbReference>
<dbReference type="Proteomes" id="UP000225706">
    <property type="component" value="Unassembled WGS sequence"/>
</dbReference>
<dbReference type="InterPro" id="IPR000387">
    <property type="entry name" value="Tyr_Pase_dom"/>
</dbReference>
<protein>
    <submittedName>
        <fullName evidence="4">Tyrosine-protein phosphatase non-receptor type 9</fullName>
    </submittedName>
</protein>
<dbReference type="InterPro" id="IPR036865">
    <property type="entry name" value="CRAL-TRIO_dom_sf"/>
</dbReference>
<dbReference type="Gene3D" id="3.40.525.10">
    <property type="entry name" value="CRAL-TRIO lipid binding domain"/>
    <property type="match status" value="1"/>
</dbReference>
<dbReference type="Pfam" id="PF00102">
    <property type="entry name" value="Y_phosphatase"/>
    <property type="match status" value="2"/>
</dbReference>
<dbReference type="AlphaFoldDB" id="A0A2B4RIM0"/>
<dbReference type="OrthoDB" id="10051650at2759"/>
<dbReference type="EMBL" id="LSMT01000529">
    <property type="protein sequence ID" value="PFX16653.1"/>
    <property type="molecule type" value="Genomic_DNA"/>
</dbReference>
<dbReference type="PANTHER" id="PTHR19134:SF534">
    <property type="entry name" value="LD27988P"/>
    <property type="match status" value="1"/>
</dbReference>
<dbReference type="SMART" id="SM00404">
    <property type="entry name" value="PTPc_motif"/>
    <property type="match status" value="1"/>
</dbReference>
<sequence length="572" mass="64166">MPRMSTLYSLITCAICAAFPTAYIVCTFQFPTVTNFLGFRSDSVNLGASSVGAFTLQCHLALVVRKQQITVMGYPHERQMYYLQELAPYDQPLSSELLGGKFTVLDARDSGGAAIAMFTASKHFPAATSHRTVIQGIAFQLDECLKSYETQKNGLVLLYDMTGSGYHNFDYGLAKKVMDLLKGSYPARLKNVFIISPPLWFKAVLSIFMNFLQEKLKERIEVVPREALPQRIPESSIPESLGGYLKVDHLAWLNKCFESYSQTLQEKGSLNGEAKNLERHGGNVSNKVGTLAFDQEAGIGIEGALTVMEFIEHMMKLQRRGIKIQYFNLKTKAVAEIFQSARLPENLKKNRYTDVPCLEETRVKLSNLDGQTSNYIHANFMDGYKQARAYIATQGPLPHTKGDFWQMAWEQQVYVIVMSGETRRIVHFQMTSWPDFGVPSSAESCLHVIGLVREAQNDAVQALGSKWKGHPRGPPIIVHCSAGIGRTGTFCTIEVNVARLADVGKCEVFNTVKTLRTQRALTIQTPEQYEFCHVAILEHALNMSSTRQDEKEAITDFLEGWKMQRRDSSDTD</sequence>
<dbReference type="InterPro" id="IPR050348">
    <property type="entry name" value="Protein-Tyr_Phosphatase"/>
</dbReference>
<evidence type="ECO:0000313" key="4">
    <source>
        <dbReference type="EMBL" id="PFX16653.1"/>
    </source>
</evidence>
<reference evidence="5" key="1">
    <citation type="journal article" date="2017" name="bioRxiv">
        <title>Comparative analysis of the genomes of Stylophora pistillata and Acropora digitifera provides evidence for extensive differences between species of corals.</title>
        <authorList>
            <person name="Voolstra C.R."/>
            <person name="Li Y."/>
            <person name="Liew Y.J."/>
            <person name="Baumgarten S."/>
            <person name="Zoccola D."/>
            <person name="Flot J.-F."/>
            <person name="Tambutte S."/>
            <person name="Allemand D."/>
            <person name="Aranda M."/>
        </authorList>
    </citation>
    <scope>NUCLEOTIDE SEQUENCE [LARGE SCALE GENOMIC DNA]</scope>
</reference>
<dbReference type="SMART" id="SM00516">
    <property type="entry name" value="SEC14"/>
    <property type="match status" value="1"/>
</dbReference>
<dbReference type="InterPro" id="IPR003595">
    <property type="entry name" value="Tyr_Pase_cat"/>
</dbReference>
<dbReference type="CDD" id="cd00170">
    <property type="entry name" value="SEC14"/>
    <property type="match status" value="1"/>
</dbReference>
<name>A0A2B4RIM0_STYPI</name>